<dbReference type="RefSeq" id="XP_005832606.1">
    <property type="nucleotide sequence ID" value="XM_005832549.1"/>
</dbReference>
<dbReference type="Proteomes" id="UP000011087">
    <property type="component" value="Unassembled WGS sequence"/>
</dbReference>
<reference evidence="3" key="2">
    <citation type="submission" date="2012-11" db="EMBL/GenBank/DDBJ databases">
        <authorList>
            <person name="Kuo A."/>
            <person name="Curtis B.A."/>
            <person name="Tanifuji G."/>
            <person name="Burki F."/>
            <person name="Gruber A."/>
            <person name="Irimia M."/>
            <person name="Maruyama S."/>
            <person name="Arias M.C."/>
            <person name="Ball S.G."/>
            <person name="Gile G.H."/>
            <person name="Hirakawa Y."/>
            <person name="Hopkins J.F."/>
            <person name="Rensing S.A."/>
            <person name="Schmutz J."/>
            <person name="Symeonidi A."/>
            <person name="Elias M."/>
            <person name="Eveleigh R.J."/>
            <person name="Herman E.K."/>
            <person name="Klute M.J."/>
            <person name="Nakayama T."/>
            <person name="Obornik M."/>
            <person name="Reyes-Prieto A."/>
            <person name="Armbrust E.V."/>
            <person name="Aves S.J."/>
            <person name="Beiko R.G."/>
            <person name="Coutinho P."/>
            <person name="Dacks J.B."/>
            <person name="Durnford D.G."/>
            <person name="Fast N.M."/>
            <person name="Green B.R."/>
            <person name="Grisdale C."/>
            <person name="Hempe F."/>
            <person name="Henrissat B."/>
            <person name="Hoppner M.P."/>
            <person name="Ishida K.-I."/>
            <person name="Kim E."/>
            <person name="Koreny L."/>
            <person name="Kroth P.G."/>
            <person name="Liu Y."/>
            <person name="Malik S.-B."/>
            <person name="Maier U.G."/>
            <person name="McRose D."/>
            <person name="Mock T."/>
            <person name="Neilson J.A."/>
            <person name="Onodera N.T."/>
            <person name="Poole A.M."/>
            <person name="Pritham E.J."/>
            <person name="Richards T.A."/>
            <person name="Rocap G."/>
            <person name="Roy S.W."/>
            <person name="Sarai C."/>
            <person name="Schaack S."/>
            <person name="Shirato S."/>
            <person name="Slamovits C.H."/>
            <person name="Spencer D.F."/>
            <person name="Suzuki S."/>
            <person name="Worden A.Z."/>
            <person name="Zauner S."/>
            <person name="Barry K."/>
            <person name="Bell C."/>
            <person name="Bharti A.K."/>
            <person name="Crow J.A."/>
            <person name="Grimwood J."/>
            <person name="Kramer R."/>
            <person name="Lindquist E."/>
            <person name="Lucas S."/>
            <person name="Salamov A."/>
            <person name="McFadden G.I."/>
            <person name="Lane C.E."/>
            <person name="Keeling P.J."/>
            <person name="Gray M.W."/>
            <person name="Grigoriev I.V."/>
            <person name="Archibald J.M."/>
        </authorList>
    </citation>
    <scope>NUCLEOTIDE SEQUENCE</scope>
    <source>
        <strain evidence="3">CCMP2712</strain>
    </source>
</reference>
<dbReference type="EnsemblProtists" id="EKX45626">
    <property type="protein sequence ID" value="EKX45626"/>
    <property type="gene ID" value="GUITHDRAFT_138845"/>
</dbReference>
<keyword evidence="3" id="KW-1185">Reference proteome</keyword>
<protein>
    <submittedName>
        <fullName evidence="1 2">Uncharacterized protein</fullName>
    </submittedName>
</protein>
<sequence>MGGEVSENFERKVQEMHEKRKNLQLHFNKSLPNQSCPGRKACEVFNFSGFFNPALVFSFQQPGVLYESRSNDGTAVTLRDNTGILETYLQSYPRTGSSNDFQYAYVPSFRCSAPYTYYTCLNANYDSTASWQLVYSDVLNKDYSIDFSNTSLQYSFQTPQLCEWRTGAVDASVSRGVYDGVRSSRVEEIIAALQSDNKSYTFLTSFWTGTAVATKGSGTVPCFDCACKNGYIGDETPVGDNDRSPFKSGRKFQGRQLKVPRVKPSLNGCLRRRVHLHSQQGAAEYIPDHRSHGLLIVAVSAALAACHWSVILQII</sequence>
<dbReference type="AlphaFoldDB" id="L1JAS0"/>
<dbReference type="EMBL" id="JH992998">
    <property type="protein sequence ID" value="EKX45626.1"/>
    <property type="molecule type" value="Genomic_DNA"/>
</dbReference>
<reference evidence="2" key="3">
    <citation type="submission" date="2016-03" db="UniProtKB">
        <authorList>
            <consortium name="EnsemblProtists"/>
        </authorList>
    </citation>
    <scope>IDENTIFICATION</scope>
</reference>
<evidence type="ECO:0000313" key="3">
    <source>
        <dbReference type="Proteomes" id="UP000011087"/>
    </source>
</evidence>
<evidence type="ECO:0000313" key="1">
    <source>
        <dbReference type="EMBL" id="EKX45626.1"/>
    </source>
</evidence>
<name>L1JAS0_GUITC</name>
<dbReference type="KEGG" id="gtt:GUITHDRAFT_138845"/>
<evidence type="ECO:0000313" key="2">
    <source>
        <dbReference type="EnsemblProtists" id="EKX45626"/>
    </source>
</evidence>
<reference evidence="1 3" key="1">
    <citation type="journal article" date="2012" name="Nature">
        <title>Algal genomes reveal evolutionary mosaicism and the fate of nucleomorphs.</title>
        <authorList>
            <consortium name="DOE Joint Genome Institute"/>
            <person name="Curtis B.A."/>
            <person name="Tanifuji G."/>
            <person name="Burki F."/>
            <person name="Gruber A."/>
            <person name="Irimia M."/>
            <person name="Maruyama S."/>
            <person name="Arias M.C."/>
            <person name="Ball S.G."/>
            <person name="Gile G.H."/>
            <person name="Hirakawa Y."/>
            <person name="Hopkins J.F."/>
            <person name="Kuo A."/>
            <person name="Rensing S.A."/>
            <person name="Schmutz J."/>
            <person name="Symeonidi A."/>
            <person name="Elias M."/>
            <person name="Eveleigh R.J."/>
            <person name="Herman E.K."/>
            <person name="Klute M.J."/>
            <person name="Nakayama T."/>
            <person name="Obornik M."/>
            <person name="Reyes-Prieto A."/>
            <person name="Armbrust E.V."/>
            <person name="Aves S.J."/>
            <person name="Beiko R.G."/>
            <person name="Coutinho P."/>
            <person name="Dacks J.B."/>
            <person name="Durnford D.G."/>
            <person name="Fast N.M."/>
            <person name="Green B.R."/>
            <person name="Grisdale C.J."/>
            <person name="Hempel F."/>
            <person name="Henrissat B."/>
            <person name="Hoppner M.P."/>
            <person name="Ishida K."/>
            <person name="Kim E."/>
            <person name="Koreny L."/>
            <person name="Kroth P.G."/>
            <person name="Liu Y."/>
            <person name="Malik S.B."/>
            <person name="Maier U.G."/>
            <person name="McRose D."/>
            <person name="Mock T."/>
            <person name="Neilson J.A."/>
            <person name="Onodera N.T."/>
            <person name="Poole A.M."/>
            <person name="Pritham E.J."/>
            <person name="Richards T.A."/>
            <person name="Rocap G."/>
            <person name="Roy S.W."/>
            <person name="Sarai C."/>
            <person name="Schaack S."/>
            <person name="Shirato S."/>
            <person name="Slamovits C.H."/>
            <person name="Spencer D.F."/>
            <person name="Suzuki S."/>
            <person name="Worden A.Z."/>
            <person name="Zauner S."/>
            <person name="Barry K."/>
            <person name="Bell C."/>
            <person name="Bharti A.K."/>
            <person name="Crow J.A."/>
            <person name="Grimwood J."/>
            <person name="Kramer R."/>
            <person name="Lindquist E."/>
            <person name="Lucas S."/>
            <person name="Salamov A."/>
            <person name="McFadden G.I."/>
            <person name="Lane C.E."/>
            <person name="Keeling P.J."/>
            <person name="Gray M.W."/>
            <person name="Grigoriev I.V."/>
            <person name="Archibald J.M."/>
        </authorList>
    </citation>
    <scope>NUCLEOTIDE SEQUENCE</scope>
    <source>
        <strain evidence="1 3">CCMP2712</strain>
    </source>
</reference>
<dbReference type="HOGENOM" id="CLU_884108_0_0_1"/>
<dbReference type="PaxDb" id="55529-EKX45626"/>
<proteinExistence type="predicted"/>
<accession>L1JAS0</accession>
<gene>
    <name evidence="1" type="ORF">GUITHDRAFT_138845</name>
</gene>
<organism evidence="1">
    <name type="scientific">Guillardia theta (strain CCMP2712)</name>
    <name type="common">Cryptophyte</name>
    <dbReference type="NCBI Taxonomy" id="905079"/>
    <lineage>
        <taxon>Eukaryota</taxon>
        <taxon>Cryptophyceae</taxon>
        <taxon>Pyrenomonadales</taxon>
        <taxon>Geminigeraceae</taxon>
        <taxon>Guillardia</taxon>
    </lineage>
</organism>
<dbReference type="GeneID" id="17302368"/>